<evidence type="ECO:0000313" key="3">
    <source>
        <dbReference type="EMBL" id="CBA32574.1"/>
    </source>
</evidence>
<dbReference type="AlphaFoldDB" id="C9YFC7"/>
<dbReference type="SMART" id="SM01126">
    <property type="entry name" value="DDE_Tnp_IS1595"/>
    <property type="match status" value="1"/>
</dbReference>
<feature type="domain" description="ISXO2-like transposase" evidence="2">
    <location>
        <begin position="19"/>
        <end position="134"/>
    </location>
</feature>
<gene>
    <name evidence="3" type="ORF">Csp_D32830</name>
</gene>
<dbReference type="InterPro" id="IPR024445">
    <property type="entry name" value="Tnp_ISXO2-like"/>
</dbReference>
<sequence>MQAQRADDLGQAWTDRKHPISAKGRQSNTTKAMVAIAVEVLPKGFGRIRIQRLEHGNQQSLQSFIMETVEVRSKVHSDGSGAYRKIEDLGFDHKVTVHMRSDVPAHQSMPGVHRVAALLQRWMMGTHHGAVQPSQLDY</sequence>
<dbReference type="EMBL" id="FN543107">
    <property type="protein sequence ID" value="CBA32574.1"/>
    <property type="molecule type" value="Genomic_DNA"/>
</dbReference>
<dbReference type="Pfam" id="PF12762">
    <property type="entry name" value="DDE_Tnp_IS1595"/>
    <property type="match status" value="1"/>
</dbReference>
<reference evidence="3" key="1">
    <citation type="journal article" date="2010" name="Nature">
        <title>The Dynamic genome of Hydra.</title>
        <authorList>
            <person name="Chapman J.A."/>
            <person name="Kirkness E.F."/>
            <person name="Simakov O."/>
            <person name="Hampson S.E."/>
            <person name="Mitros T."/>
            <person name="Weinmaier T."/>
            <person name="Rattei T."/>
            <person name="Balasubramanian P.G."/>
            <person name="Borman J."/>
            <person name="Busam D."/>
            <person name="Disbennett K."/>
            <person name="Pfannkoch C."/>
            <person name="Sumin N."/>
            <person name="Sutton G."/>
            <person name="Viswanathan L."/>
            <person name="Walenz B."/>
            <person name="Goodstein D.M."/>
            <person name="Hellsten U."/>
            <person name="Kawashima T."/>
            <person name="Prochnik S.E."/>
            <person name="Putnam N.H."/>
            <person name="Shu S."/>
            <person name="Blumberg B."/>
            <person name="Dana C.E."/>
            <person name="Gee L."/>
            <person name="Kibler D.F."/>
            <person name="Law L."/>
            <person name="Lindgens D."/>
            <person name="Martinez D.E."/>
            <person name="Peng J."/>
            <person name="Wigge P.A."/>
            <person name="Bertulat B."/>
            <person name="Guder C."/>
            <person name="Nakamura Y."/>
            <person name="Ozbek S."/>
            <person name="Watanabe H."/>
            <person name="Khalturin K."/>
            <person name="Hemmrich G."/>
            <person name="Franke A."/>
            <person name="Augustin R."/>
            <person name="Fraune S."/>
            <person name="Hayakawa E."/>
            <person name="Hayakawa S."/>
            <person name="Hirose M."/>
            <person name="Hwang J."/>
            <person name="Ikeo K."/>
            <person name="Nishimiya-Fujisawa C."/>
            <person name="Ogura A."/>
            <person name="Takahashi T."/>
            <person name="Steinmetz P.R."/>
            <person name="Zhang X."/>
            <person name="Aufschnaiter R."/>
            <person name="Eder M.K."/>
            <person name="Gorny A.K."/>
            <person name="Salvenmoser W."/>
            <person name="Heimberg A.M."/>
            <person name="Wheeler B.M."/>
            <person name="Peterson K.J."/>
            <person name="Boettger A."/>
            <person name="Tischler P."/>
            <person name="Wolf A."/>
            <person name="Gojobori T."/>
            <person name="Remington K.A."/>
            <person name="Strausberg R.L."/>
            <person name="Venter J."/>
            <person name="Technau U."/>
            <person name="Hobmayer B."/>
            <person name="Bosch T.C."/>
            <person name="Holstein T.W."/>
            <person name="Fujisawa T."/>
            <person name="Bode H.R."/>
            <person name="David C.N."/>
            <person name="Rokhsar D.S."/>
            <person name="Steele R.E."/>
        </authorList>
    </citation>
    <scope>NUCLEOTIDE SEQUENCE</scope>
</reference>
<protein>
    <recommendedName>
        <fullName evidence="2">ISXO2-like transposase domain-containing protein</fullName>
    </recommendedName>
</protein>
<feature type="region of interest" description="Disordered" evidence="1">
    <location>
        <begin position="1"/>
        <end position="27"/>
    </location>
</feature>
<accession>C9YFC7</accession>
<feature type="compositionally biased region" description="Basic and acidic residues" evidence="1">
    <location>
        <begin position="1"/>
        <end position="18"/>
    </location>
</feature>
<proteinExistence type="predicted"/>
<name>C9YFC7_CURXX</name>
<evidence type="ECO:0000259" key="2">
    <source>
        <dbReference type="SMART" id="SM01126"/>
    </source>
</evidence>
<organism evidence="3">
    <name type="scientific">Curvibacter symbiont subsp. Hydra magnipapillata</name>
    <dbReference type="NCBI Taxonomy" id="667019"/>
    <lineage>
        <taxon>Bacteria</taxon>
        <taxon>Pseudomonadati</taxon>
        <taxon>Pseudomonadota</taxon>
        <taxon>Betaproteobacteria</taxon>
        <taxon>Burkholderiales</taxon>
        <taxon>Comamonadaceae</taxon>
        <taxon>Curvibacter</taxon>
    </lineage>
</organism>
<evidence type="ECO:0000256" key="1">
    <source>
        <dbReference type="SAM" id="MobiDB-lite"/>
    </source>
</evidence>